<protein>
    <recommendedName>
        <fullName evidence="4">O-antigen ligase domain-containing protein</fullName>
    </recommendedName>
</protein>
<feature type="transmembrane region" description="Helical" evidence="1">
    <location>
        <begin position="36"/>
        <end position="57"/>
    </location>
</feature>
<feature type="transmembrane region" description="Helical" evidence="1">
    <location>
        <begin position="183"/>
        <end position="205"/>
    </location>
</feature>
<feature type="transmembrane region" description="Helical" evidence="1">
    <location>
        <begin position="119"/>
        <end position="140"/>
    </location>
</feature>
<name>A0A6A9UWP4_9ACTN</name>
<dbReference type="RefSeq" id="WP_156611418.1">
    <property type="nucleotide sequence ID" value="NZ_WPCU01000010.1"/>
</dbReference>
<feature type="transmembrane region" description="Helical" evidence="1">
    <location>
        <begin position="250"/>
        <end position="271"/>
    </location>
</feature>
<feature type="transmembrane region" description="Helical" evidence="1">
    <location>
        <begin position="12"/>
        <end position="30"/>
    </location>
</feature>
<feature type="transmembrane region" description="Helical" evidence="1">
    <location>
        <begin position="89"/>
        <end position="107"/>
    </location>
</feature>
<sequence length="414" mass="43526">MRTATGRSLARRQAIWIATLFAANFCLQRFSLPGLAIPVTLPLTMLWVGAGLWAGILELNVTRLRLWLVAAAASALVAIPQVALLDFPLISVTSWGLWVVIWLPVVVQLRDRSVRAVRAALSAVADVGVALGAVAVLFTLSQVAGLPYRDYLGELVPSQYLVPLYVTSYPISYGSPIYKANGWLALEPSFLSFMLGVAAIAAIASSQRQLKLLVIALGLVCTAAGSGIALLAVFVVVSVLRGDLVRLARYLPIAAVTGVALATTAVGASVLSRIGEGRQERSSLSLRAVEPYQHLLPVWLQDPWVVLFGRGAGSSQRVVSDLSINGLLVPTPAKLLFDYGLVAGALLLALVVVAHLRSPVPALGAALVVSLLGLQGASQPLVLCSLLTVTLLAPAAPLGRAPAPQVLREMAGTR</sequence>
<accession>A0A6A9UWP4</accession>
<gene>
    <name evidence="2" type="ORF">GC722_14705</name>
</gene>
<reference evidence="2 3" key="1">
    <citation type="submission" date="2019-12" db="EMBL/GenBank/DDBJ databases">
        <title>Auraticoccus cholistani sp. nov., an actinomycete isolated from soil of Cholistan desert.</title>
        <authorList>
            <person name="Cheema M.T."/>
        </authorList>
    </citation>
    <scope>NUCLEOTIDE SEQUENCE [LARGE SCALE GENOMIC DNA]</scope>
    <source>
        <strain evidence="2 3">F435</strain>
    </source>
</reference>
<keyword evidence="1" id="KW-0472">Membrane</keyword>
<keyword evidence="1" id="KW-1133">Transmembrane helix</keyword>
<keyword evidence="3" id="KW-1185">Reference proteome</keyword>
<evidence type="ECO:0000256" key="1">
    <source>
        <dbReference type="SAM" id="Phobius"/>
    </source>
</evidence>
<feature type="transmembrane region" description="Helical" evidence="1">
    <location>
        <begin position="336"/>
        <end position="357"/>
    </location>
</feature>
<comment type="caution">
    <text evidence="2">The sequence shown here is derived from an EMBL/GenBank/DDBJ whole genome shotgun (WGS) entry which is preliminary data.</text>
</comment>
<evidence type="ECO:0000313" key="2">
    <source>
        <dbReference type="EMBL" id="MVA77263.1"/>
    </source>
</evidence>
<evidence type="ECO:0008006" key="4">
    <source>
        <dbReference type="Google" id="ProtNLM"/>
    </source>
</evidence>
<feature type="transmembrane region" description="Helical" evidence="1">
    <location>
        <begin position="64"/>
        <end position="83"/>
    </location>
</feature>
<evidence type="ECO:0000313" key="3">
    <source>
        <dbReference type="Proteomes" id="UP000435304"/>
    </source>
</evidence>
<proteinExistence type="predicted"/>
<dbReference type="Proteomes" id="UP000435304">
    <property type="component" value="Unassembled WGS sequence"/>
</dbReference>
<feature type="transmembrane region" description="Helical" evidence="1">
    <location>
        <begin position="212"/>
        <end position="238"/>
    </location>
</feature>
<dbReference type="EMBL" id="WPCU01000010">
    <property type="protein sequence ID" value="MVA77263.1"/>
    <property type="molecule type" value="Genomic_DNA"/>
</dbReference>
<keyword evidence="1" id="KW-0812">Transmembrane</keyword>
<organism evidence="2 3">
    <name type="scientific">Auraticoccus cholistanensis</name>
    <dbReference type="NCBI Taxonomy" id="2656650"/>
    <lineage>
        <taxon>Bacteria</taxon>
        <taxon>Bacillati</taxon>
        <taxon>Actinomycetota</taxon>
        <taxon>Actinomycetes</taxon>
        <taxon>Propionibacteriales</taxon>
        <taxon>Propionibacteriaceae</taxon>
        <taxon>Auraticoccus</taxon>
    </lineage>
</organism>
<dbReference type="AlphaFoldDB" id="A0A6A9UWP4"/>
<feature type="transmembrane region" description="Helical" evidence="1">
    <location>
        <begin position="377"/>
        <end position="398"/>
    </location>
</feature>